<keyword evidence="3" id="KW-0133">Cell shape</keyword>
<dbReference type="PANTHER" id="PTHR36174">
    <property type="entry name" value="LIPID II:GLYCINE GLYCYLTRANSFERASE"/>
    <property type="match status" value="1"/>
</dbReference>
<evidence type="ECO:0000256" key="3">
    <source>
        <dbReference type="ARBA" id="ARBA00022960"/>
    </source>
</evidence>
<gene>
    <name evidence="7" type="ORF">CFX1CAM_0314</name>
</gene>
<dbReference type="GO" id="GO:0008360">
    <property type="term" value="P:regulation of cell shape"/>
    <property type="evidence" value="ECO:0007669"/>
    <property type="project" value="UniProtKB-KW"/>
</dbReference>
<evidence type="ECO:0000256" key="1">
    <source>
        <dbReference type="ARBA" id="ARBA00009943"/>
    </source>
</evidence>
<keyword evidence="2" id="KW-0808">Transferase</keyword>
<dbReference type="GO" id="GO:0071555">
    <property type="term" value="P:cell wall organization"/>
    <property type="evidence" value="ECO:0007669"/>
    <property type="project" value="UniProtKB-KW"/>
</dbReference>
<dbReference type="Proteomes" id="UP000195514">
    <property type="component" value="Chromosome I"/>
</dbReference>
<name>A0A1Y6K5T5_9CHLR</name>
<dbReference type="InterPro" id="IPR003447">
    <property type="entry name" value="FEMABX"/>
</dbReference>
<dbReference type="GO" id="GO:0009252">
    <property type="term" value="P:peptidoglycan biosynthetic process"/>
    <property type="evidence" value="ECO:0007669"/>
    <property type="project" value="UniProtKB-KW"/>
</dbReference>
<evidence type="ECO:0000256" key="5">
    <source>
        <dbReference type="ARBA" id="ARBA00023315"/>
    </source>
</evidence>
<comment type="similarity">
    <text evidence="1">Belongs to the FemABX family.</text>
</comment>
<proteinExistence type="inferred from homology"/>
<organism evidence="7 8">
    <name type="scientific">Candidatus Brevifilum fermentans</name>
    <dbReference type="NCBI Taxonomy" id="1986204"/>
    <lineage>
        <taxon>Bacteria</taxon>
        <taxon>Bacillati</taxon>
        <taxon>Chloroflexota</taxon>
        <taxon>Anaerolineae</taxon>
        <taxon>Anaerolineales</taxon>
        <taxon>Anaerolineaceae</taxon>
        <taxon>Candidatus Brevifilum</taxon>
    </lineage>
</organism>
<dbReference type="SUPFAM" id="SSF55729">
    <property type="entry name" value="Acyl-CoA N-acyltransferases (Nat)"/>
    <property type="match status" value="2"/>
</dbReference>
<dbReference type="EMBL" id="LT859958">
    <property type="protein sequence ID" value="SMX53380.1"/>
    <property type="molecule type" value="Genomic_DNA"/>
</dbReference>
<evidence type="ECO:0000256" key="4">
    <source>
        <dbReference type="ARBA" id="ARBA00022984"/>
    </source>
</evidence>
<dbReference type="GO" id="GO:0016755">
    <property type="term" value="F:aminoacyltransferase activity"/>
    <property type="evidence" value="ECO:0007669"/>
    <property type="project" value="InterPro"/>
</dbReference>
<dbReference type="KEGG" id="abat:CFX1CAM_0314"/>
<evidence type="ECO:0000313" key="7">
    <source>
        <dbReference type="EMBL" id="SMX53380.1"/>
    </source>
</evidence>
<dbReference type="InterPro" id="IPR016181">
    <property type="entry name" value="Acyl_CoA_acyltransferase"/>
</dbReference>
<sequence>MQYLTPQAWDRFIESHADAHILQTRPWGELKSAYGWKPYYVQNQDLGALVLFRRLPLGLSIGYLPRGPVGNGDWAAFWTEIDALCRKERAVFLRVEPDIWEPLPPGFAQERMPGFVQAHQTIQPPRTILIDLQQDDDALLKSMKPKTRYNIRLAQRKDVIVQPSDDIGSFHRMMLTTGERDAFGVHSRDYYQRAYDIFAPLDACVLLIAEFRGQPLAGLMVFAHGSTAWYFYGASTNEERNRMPSYLLQWEAIQWAKRKGCTVYDLWGVPDYAEEELEEAFLDRSEGLWGVYRFKRGFGGQLCRTIGAWDKVYQPLLYKLYQLWSERGQPQSAT</sequence>
<dbReference type="Pfam" id="PF02388">
    <property type="entry name" value="FemAB"/>
    <property type="match status" value="3"/>
</dbReference>
<keyword evidence="8" id="KW-1185">Reference proteome</keyword>
<reference evidence="8" key="1">
    <citation type="submission" date="2017-05" db="EMBL/GenBank/DDBJ databases">
        <authorList>
            <person name="Kirkegaard R."/>
            <person name="Mcilroy J S."/>
        </authorList>
    </citation>
    <scope>NUCLEOTIDE SEQUENCE [LARGE SCALE GENOMIC DNA]</scope>
</reference>
<keyword evidence="4" id="KW-0573">Peptidoglycan synthesis</keyword>
<dbReference type="PROSITE" id="PS51191">
    <property type="entry name" value="FEMABX"/>
    <property type="match status" value="1"/>
</dbReference>
<evidence type="ECO:0000256" key="2">
    <source>
        <dbReference type="ARBA" id="ARBA00022679"/>
    </source>
</evidence>
<dbReference type="OrthoDB" id="9785911at2"/>
<dbReference type="PANTHER" id="PTHR36174:SF1">
    <property type="entry name" value="LIPID II:GLYCINE GLYCYLTRANSFERASE"/>
    <property type="match status" value="1"/>
</dbReference>
<keyword evidence="6" id="KW-0961">Cell wall biogenesis/degradation</keyword>
<dbReference type="RefSeq" id="WP_087861320.1">
    <property type="nucleotide sequence ID" value="NZ_LT859958.1"/>
</dbReference>
<dbReference type="InterPro" id="IPR050644">
    <property type="entry name" value="PG_Glycine_Bridge_Synth"/>
</dbReference>
<accession>A0A1Y6K5T5</accession>
<protein>
    <submittedName>
        <fullName evidence="7">FemAB family protein</fullName>
    </submittedName>
</protein>
<evidence type="ECO:0000256" key="6">
    <source>
        <dbReference type="ARBA" id="ARBA00023316"/>
    </source>
</evidence>
<evidence type="ECO:0000313" key="8">
    <source>
        <dbReference type="Proteomes" id="UP000195514"/>
    </source>
</evidence>
<dbReference type="Gene3D" id="3.40.630.30">
    <property type="match status" value="2"/>
</dbReference>
<keyword evidence="5" id="KW-0012">Acyltransferase</keyword>
<dbReference type="AlphaFoldDB" id="A0A1Y6K5T5"/>